<sequence length="424" mass="44933">PSPVETASLEQQERLLNVLRDFPGRVGPGAGIGPLCLEIARAFCESFPASGSDGPVCAFYISFESMQLFLCMSDRQGNMVSRAAGCRPGPAPQGRSVPAEDLLRPLLDPPDAWGDLIDLAGYTCLPLVAGQRWVGGVLAPHVPGDPDPLVRTFCEVMAFALAASADSAHADRLAERLARSNRRLAETREALAQAQAFAAIGEMAAGAAHELNNPLAVISGRAQLIAQNAGAEEQKKAAEQIVRKAEEVSGIVLELMDFAQPVAPSPAQVDVAELLAEAKNVTASRAQPKAPAPVVDINVQVDCPPVWVDAGQIRDVLLELIGNARQAADGPVRIRLEAATESGSKHVLVQVGDDGPGMDEKVLASAFTPFFSHRPAGRRRGMGLPRARRCIQSHGGRMWIESRPGGGTTAFVTLPQAQREAPNR</sequence>
<dbReference type="GO" id="GO:0000155">
    <property type="term" value="F:phosphorelay sensor kinase activity"/>
    <property type="evidence" value="ECO:0007669"/>
    <property type="project" value="InterPro"/>
</dbReference>
<keyword evidence="7" id="KW-0175">Coiled coil</keyword>
<keyword evidence="6" id="KW-0902">Two-component regulatory system</keyword>
<dbReference type="SUPFAM" id="SSF55874">
    <property type="entry name" value="ATPase domain of HSP90 chaperone/DNA topoisomerase II/histidine kinase"/>
    <property type="match status" value="1"/>
</dbReference>
<evidence type="ECO:0000256" key="6">
    <source>
        <dbReference type="ARBA" id="ARBA00023012"/>
    </source>
</evidence>
<keyword evidence="4" id="KW-0418">Kinase</keyword>
<dbReference type="InterPro" id="IPR036890">
    <property type="entry name" value="HATPase_C_sf"/>
</dbReference>
<dbReference type="CDD" id="cd00082">
    <property type="entry name" value="HisKA"/>
    <property type="match status" value="1"/>
</dbReference>
<keyword evidence="1" id="KW-0597">Phosphoprotein</keyword>
<feature type="domain" description="Histidine kinase" evidence="8">
    <location>
        <begin position="206"/>
        <end position="418"/>
    </location>
</feature>
<dbReference type="InterPro" id="IPR003594">
    <property type="entry name" value="HATPase_dom"/>
</dbReference>
<keyword evidence="5" id="KW-0067">ATP-binding</keyword>
<dbReference type="PANTHER" id="PTHR43065:SF10">
    <property type="entry name" value="PEROXIDE STRESS-ACTIVATED HISTIDINE KINASE MAK3"/>
    <property type="match status" value="1"/>
</dbReference>
<dbReference type="GO" id="GO:0005524">
    <property type="term" value="F:ATP binding"/>
    <property type="evidence" value="ECO:0007669"/>
    <property type="project" value="UniProtKB-KW"/>
</dbReference>
<dbReference type="Gene3D" id="3.30.565.10">
    <property type="entry name" value="Histidine kinase-like ATPase, C-terminal domain"/>
    <property type="match status" value="1"/>
</dbReference>
<name>A0A0F9E6S8_9ZZZZ</name>
<keyword evidence="2" id="KW-0808">Transferase</keyword>
<dbReference type="InterPro" id="IPR005467">
    <property type="entry name" value="His_kinase_dom"/>
</dbReference>
<keyword evidence="3" id="KW-0547">Nucleotide-binding</keyword>
<feature type="non-terminal residue" evidence="9">
    <location>
        <position position="1"/>
    </location>
</feature>
<evidence type="ECO:0000256" key="1">
    <source>
        <dbReference type="ARBA" id="ARBA00022553"/>
    </source>
</evidence>
<organism evidence="9">
    <name type="scientific">marine sediment metagenome</name>
    <dbReference type="NCBI Taxonomy" id="412755"/>
    <lineage>
        <taxon>unclassified sequences</taxon>
        <taxon>metagenomes</taxon>
        <taxon>ecological metagenomes</taxon>
    </lineage>
</organism>
<accession>A0A0F9E6S8</accession>
<dbReference type="InterPro" id="IPR003661">
    <property type="entry name" value="HisK_dim/P_dom"/>
</dbReference>
<evidence type="ECO:0000256" key="2">
    <source>
        <dbReference type="ARBA" id="ARBA00022679"/>
    </source>
</evidence>
<dbReference type="PROSITE" id="PS50109">
    <property type="entry name" value="HIS_KIN"/>
    <property type="match status" value="1"/>
</dbReference>
<evidence type="ECO:0000256" key="5">
    <source>
        <dbReference type="ARBA" id="ARBA00022840"/>
    </source>
</evidence>
<dbReference type="Pfam" id="PF02518">
    <property type="entry name" value="HATPase_c"/>
    <property type="match status" value="1"/>
</dbReference>
<evidence type="ECO:0000313" key="9">
    <source>
        <dbReference type="EMBL" id="KKL25576.1"/>
    </source>
</evidence>
<reference evidence="9" key="1">
    <citation type="journal article" date="2015" name="Nature">
        <title>Complex archaea that bridge the gap between prokaryotes and eukaryotes.</title>
        <authorList>
            <person name="Spang A."/>
            <person name="Saw J.H."/>
            <person name="Jorgensen S.L."/>
            <person name="Zaremba-Niedzwiedzka K."/>
            <person name="Martijn J."/>
            <person name="Lind A.E."/>
            <person name="van Eijk R."/>
            <person name="Schleper C."/>
            <person name="Guy L."/>
            <person name="Ettema T.J."/>
        </authorList>
    </citation>
    <scope>NUCLEOTIDE SEQUENCE</scope>
</reference>
<proteinExistence type="predicted"/>
<dbReference type="Pfam" id="PF00512">
    <property type="entry name" value="HisKA"/>
    <property type="match status" value="1"/>
</dbReference>
<dbReference type="InterPro" id="IPR036097">
    <property type="entry name" value="HisK_dim/P_sf"/>
</dbReference>
<evidence type="ECO:0000259" key="8">
    <source>
        <dbReference type="PROSITE" id="PS50109"/>
    </source>
</evidence>
<dbReference type="InterPro" id="IPR004358">
    <property type="entry name" value="Sig_transdc_His_kin-like_C"/>
</dbReference>
<dbReference type="PANTHER" id="PTHR43065">
    <property type="entry name" value="SENSOR HISTIDINE KINASE"/>
    <property type="match status" value="1"/>
</dbReference>
<gene>
    <name evidence="9" type="ORF">LCGC14_2403920</name>
</gene>
<dbReference type="Gene3D" id="1.10.287.130">
    <property type="match status" value="1"/>
</dbReference>
<dbReference type="PRINTS" id="PR00344">
    <property type="entry name" value="BCTRLSENSOR"/>
</dbReference>
<dbReference type="AlphaFoldDB" id="A0A0F9E6S8"/>
<dbReference type="SMART" id="SM00387">
    <property type="entry name" value="HATPase_c"/>
    <property type="match status" value="1"/>
</dbReference>
<dbReference type="SMART" id="SM00388">
    <property type="entry name" value="HisKA"/>
    <property type="match status" value="1"/>
</dbReference>
<dbReference type="SUPFAM" id="SSF47384">
    <property type="entry name" value="Homodimeric domain of signal transducing histidine kinase"/>
    <property type="match status" value="1"/>
</dbReference>
<dbReference type="EMBL" id="LAZR01036164">
    <property type="protein sequence ID" value="KKL25576.1"/>
    <property type="molecule type" value="Genomic_DNA"/>
</dbReference>
<evidence type="ECO:0000256" key="4">
    <source>
        <dbReference type="ARBA" id="ARBA00022777"/>
    </source>
</evidence>
<evidence type="ECO:0000256" key="7">
    <source>
        <dbReference type="SAM" id="Coils"/>
    </source>
</evidence>
<protein>
    <recommendedName>
        <fullName evidence="8">Histidine kinase domain-containing protein</fullName>
    </recommendedName>
</protein>
<evidence type="ECO:0000256" key="3">
    <source>
        <dbReference type="ARBA" id="ARBA00022741"/>
    </source>
</evidence>
<comment type="caution">
    <text evidence="9">The sequence shown here is derived from an EMBL/GenBank/DDBJ whole genome shotgun (WGS) entry which is preliminary data.</text>
</comment>
<feature type="coiled-coil region" evidence="7">
    <location>
        <begin position="221"/>
        <end position="248"/>
    </location>
</feature>